<keyword evidence="4" id="KW-1185">Reference proteome</keyword>
<dbReference type="EMBL" id="JAROCF010000001">
    <property type="protein sequence ID" value="MDN4614834.1"/>
    <property type="molecule type" value="Genomic_DNA"/>
</dbReference>
<dbReference type="RefSeq" id="WP_301212938.1">
    <property type="nucleotide sequence ID" value="NZ_JAROCF010000001.1"/>
</dbReference>
<dbReference type="Pfam" id="PF01636">
    <property type="entry name" value="APH"/>
    <property type="match status" value="1"/>
</dbReference>
<evidence type="ECO:0000256" key="1">
    <source>
        <dbReference type="SAM" id="MobiDB-lite"/>
    </source>
</evidence>
<sequence length="368" mass="39067">MARSHFTLAALATSAVPDLAVTGSRSYTTGGTGDYDAALLQTRDGDAVIIRVPTTQAAENEQSADLVALRALTTGIRSRLPFDVPRYLGQAPVAGTRAIVYDFLPGHHVAVEEVPPGDGLAGSIGHAIAAIHRLPTNFVGEAGLPVQSAPECLNATTTLIESAAATGLLPTALRDRWRDAVADHSLWQFQPTVVNGSLTADSFLVEDDSVTAVLGWSALRVGDPARDLHWLLAMAPEATDGALGAYASTRQVATDRQFTQRAMLYAELEVARWLLHGREVRDQGIVDDAVQMLDGLVDRVHSQSVTPLSTATGPIMAIDDVEAMLDRTPGDRLHAQHDGQAGRPEGYERSGGLKPVAEDQSDRSSSSL</sequence>
<dbReference type="Gene3D" id="3.90.1200.10">
    <property type="match status" value="1"/>
</dbReference>
<reference evidence="3" key="1">
    <citation type="submission" date="2023-06" db="EMBL/GenBank/DDBJ databases">
        <title>MT1 and MT2 Draft Genomes of Novel Species.</title>
        <authorList>
            <person name="Venkateswaran K."/>
        </authorList>
    </citation>
    <scope>NUCLEOTIDE SEQUENCE</scope>
    <source>
        <strain evidence="3">F6_8S_P_1B</strain>
    </source>
</reference>
<dbReference type="InterPro" id="IPR011009">
    <property type="entry name" value="Kinase-like_dom_sf"/>
</dbReference>
<proteinExistence type="predicted"/>
<feature type="region of interest" description="Disordered" evidence="1">
    <location>
        <begin position="331"/>
        <end position="368"/>
    </location>
</feature>
<evidence type="ECO:0000259" key="2">
    <source>
        <dbReference type="Pfam" id="PF01636"/>
    </source>
</evidence>
<gene>
    <name evidence="3" type="ORF">P5G50_10245</name>
</gene>
<organism evidence="3 4">
    <name type="scientific">Leifsonia williamsii</name>
    <dbReference type="NCBI Taxonomy" id="3035919"/>
    <lineage>
        <taxon>Bacteria</taxon>
        <taxon>Bacillati</taxon>
        <taxon>Actinomycetota</taxon>
        <taxon>Actinomycetes</taxon>
        <taxon>Micrococcales</taxon>
        <taxon>Microbacteriaceae</taxon>
        <taxon>Leifsonia</taxon>
    </lineage>
</organism>
<dbReference type="InterPro" id="IPR002575">
    <property type="entry name" value="Aminoglycoside_PTrfase"/>
</dbReference>
<protein>
    <submittedName>
        <fullName evidence="3">Phosphotransferase</fullName>
    </submittedName>
</protein>
<dbReference type="Proteomes" id="UP001174208">
    <property type="component" value="Unassembled WGS sequence"/>
</dbReference>
<dbReference type="SUPFAM" id="SSF56112">
    <property type="entry name" value="Protein kinase-like (PK-like)"/>
    <property type="match status" value="1"/>
</dbReference>
<accession>A0ABT8KES7</accession>
<evidence type="ECO:0000313" key="3">
    <source>
        <dbReference type="EMBL" id="MDN4614834.1"/>
    </source>
</evidence>
<feature type="domain" description="Aminoglycoside phosphotransferase" evidence="2">
    <location>
        <begin position="39"/>
        <end position="246"/>
    </location>
</feature>
<evidence type="ECO:0000313" key="4">
    <source>
        <dbReference type="Proteomes" id="UP001174208"/>
    </source>
</evidence>
<comment type="caution">
    <text evidence="3">The sequence shown here is derived from an EMBL/GenBank/DDBJ whole genome shotgun (WGS) entry which is preliminary data.</text>
</comment>
<name>A0ABT8KES7_9MICO</name>